<evidence type="ECO:0000259" key="3">
    <source>
        <dbReference type="Pfam" id="PF00102"/>
    </source>
</evidence>
<evidence type="ECO:0000313" key="4">
    <source>
        <dbReference type="Ensembl" id="ENSCSAVP00000002195.1"/>
    </source>
</evidence>
<reference evidence="5" key="1">
    <citation type="submission" date="2003-08" db="EMBL/GenBank/DDBJ databases">
        <authorList>
            <person name="Birren B."/>
            <person name="Nusbaum C."/>
            <person name="Abebe A."/>
            <person name="Abouelleil A."/>
            <person name="Adekoya E."/>
            <person name="Ait-zahra M."/>
            <person name="Allen N."/>
            <person name="Allen T."/>
            <person name="An P."/>
            <person name="Anderson M."/>
            <person name="Anderson S."/>
            <person name="Arachchi H."/>
            <person name="Armbruster J."/>
            <person name="Bachantsang P."/>
            <person name="Baldwin J."/>
            <person name="Barry A."/>
            <person name="Bayul T."/>
            <person name="Blitshsteyn B."/>
            <person name="Bloom T."/>
            <person name="Blye J."/>
            <person name="Boguslavskiy L."/>
            <person name="Borowsky M."/>
            <person name="Boukhgalter B."/>
            <person name="Brunache A."/>
            <person name="Butler J."/>
            <person name="Calixte N."/>
            <person name="Calvo S."/>
            <person name="Camarata J."/>
            <person name="Campo K."/>
            <person name="Chang J."/>
            <person name="Cheshatsang Y."/>
            <person name="Citroen M."/>
            <person name="Collymore A."/>
            <person name="Considine T."/>
            <person name="Cook A."/>
            <person name="Cooke P."/>
            <person name="Corum B."/>
            <person name="Cuomo C."/>
            <person name="David R."/>
            <person name="Dawoe T."/>
            <person name="Degray S."/>
            <person name="Dodge S."/>
            <person name="Dooley K."/>
            <person name="Dorje P."/>
            <person name="Dorjee K."/>
            <person name="Dorris L."/>
            <person name="Duffey N."/>
            <person name="Dupes A."/>
            <person name="Elkins T."/>
            <person name="Engels R."/>
            <person name="Erickson J."/>
            <person name="Farina A."/>
            <person name="Faro S."/>
            <person name="Ferreira P."/>
            <person name="Fischer H."/>
            <person name="Fitzgerald M."/>
            <person name="Foley K."/>
            <person name="Gage D."/>
            <person name="Galagan J."/>
            <person name="Gearin G."/>
            <person name="Gnerre S."/>
            <person name="Gnirke A."/>
            <person name="Goyette A."/>
            <person name="Graham J."/>
            <person name="Grandbois E."/>
            <person name="Gyaltsen K."/>
            <person name="Hafez N."/>
            <person name="Hagopian D."/>
            <person name="Hagos B."/>
            <person name="Hall J."/>
            <person name="Hatcher B."/>
            <person name="Heller A."/>
            <person name="Higgins H."/>
            <person name="Honan T."/>
            <person name="Horn A."/>
            <person name="Houde N."/>
            <person name="Hughes L."/>
            <person name="Hulme W."/>
            <person name="Husby E."/>
            <person name="Iliev I."/>
            <person name="Jaffe D."/>
            <person name="Jones C."/>
            <person name="Kamal M."/>
            <person name="Kamat A."/>
            <person name="Kamvysselis M."/>
            <person name="Karlsson E."/>
            <person name="Kells C."/>
            <person name="Kieu A."/>
            <person name="Kisner P."/>
            <person name="Kodira C."/>
            <person name="Kulbokas E."/>
            <person name="Labutti K."/>
            <person name="Lama D."/>
            <person name="Landers T."/>
            <person name="Leger J."/>
            <person name="Levine S."/>
            <person name="Lewis D."/>
            <person name="Lewis T."/>
            <person name="Lindblad-toh K."/>
            <person name="Liu X."/>
            <person name="Lokyitsang T."/>
            <person name="Lokyitsang Y."/>
            <person name="Lucien O."/>
            <person name="Lui A."/>
            <person name="Ma L.J."/>
            <person name="Mabbitt R."/>
            <person name="Macdonald J."/>
            <person name="Maclean C."/>
            <person name="Major J."/>
            <person name="Manning J."/>
            <person name="Marabella R."/>
            <person name="Maru K."/>
            <person name="Matthews C."/>
            <person name="Mauceli E."/>
            <person name="Mccarthy M."/>
            <person name="Mcdonough S."/>
            <person name="Mcghee T."/>
            <person name="Meldrim J."/>
            <person name="Meneus L."/>
            <person name="Mesirov J."/>
            <person name="Mihalev A."/>
            <person name="Mihova T."/>
            <person name="Mikkelsen T."/>
            <person name="Mlenga V."/>
            <person name="Moru K."/>
            <person name="Mozes J."/>
            <person name="Mulrain L."/>
            <person name="Munson G."/>
            <person name="Naylor J."/>
            <person name="Newes C."/>
            <person name="Nguyen C."/>
            <person name="Nguyen N."/>
            <person name="Nguyen T."/>
            <person name="Nicol R."/>
            <person name="Nielsen C."/>
            <person name="Nizzari M."/>
            <person name="Norbu C."/>
            <person name="Norbu N."/>
            <person name="O'donnell P."/>
            <person name="Okoawo O."/>
            <person name="O'leary S."/>
            <person name="Omotosho B."/>
            <person name="O'neill K."/>
            <person name="Osman S."/>
            <person name="Parker S."/>
            <person name="Perrin D."/>
            <person name="Phunkhang P."/>
            <person name="Piqani B."/>
            <person name="Purcell S."/>
            <person name="Rachupka T."/>
            <person name="Ramasamy U."/>
            <person name="Rameau R."/>
            <person name="Ray V."/>
            <person name="Raymond C."/>
            <person name="Retta R."/>
            <person name="Richardson S."/>
            <person name="Rise C."/>
            <person name="Rodriguez J."/>
            <person name="Rogers J."/>
            <person name="Rogov P."/>
            <person name="Rutman M."/>
            <person name="Schupbach R."/>
            <person name="Seaman C."/>
            <person name="Settipalli S."/>
            <person name="Sharpe T."/>
            <person name="Sheridan J."/>
            <person name="Sherpa N."/>
            <person name="Shi J."/>
            <person name="Smirnov S."/>
            <person name="Smith C."/>
            <person name="Sougnez C."/>
            <person name="Spencer B."/>
            <person name="Stalker J."/>
            <person name="Stange-thomann N."/>
            <person name="Stavropoulos S."/>
            <person name="Stetson K."/>
            <person name="Stone C."/>
            <person name="Stone S."/>
            <person name="Stubbs M."/>
            <person name="Talamas J."/>
            <person name="Tchuinga P."/>
            <person name="Tenzing P."/>
            <person name="Tesfaye S."/>
            <person name="Theodore J."/>
            <person name="Thoulutsang Y."/>
            <person name="Topham K."/>
            <person name="Towey S."/>
            <person name="Tsamla T."/>
            <person name="Tsomo N."/>
            <person name="Vallee D."/>
            <person name="Vassiliev H."/>
            <person name="Venkataraman V."/>
            <person name="Vinson J."/>
            <person name="Vo A."/>
            <person name="Wade C."/>
            <person name="Wang S."/>
            <person name="Wangchuk T."/>
            <person name="Wangdi T."/>
            <person name="Whittaker C."/>
            <person name="Wilkinson J."/>
            <person name="Wu Y."/>
            <person name="Wyman D."/>
            <person name="Yadav S."/>
            <person name="Yang S."/>
            <person name="Yang X."/>
            <person name="Yeager S."/>
            <person name="Yee E."/>
            <person name="Young G."/>
            <person name="Zainoun J."/>
            <person name="Zembeck L."/>
            <person name="Zimmer A."/>
            <person name="Zody M."/>
            <person name="Lander E."/>
        </authorList>
    </citation>
    <scope>NUCLEOTIDE SEQUENCE [LARGE SCALE GENOMIC DNA]</scope>
</reference>
<evidence type="ECO:0000256" key="1">
    <source>
        <dbReference type="ARBA" id="ARBA00009580"/>
    </source>
</evidence>
<dbReference type="InterPro" id="IPR029021">
    <property type="entry name" value="Prot-tyrosine_phosphatase-like"/>
</dbReference>
<feature type="region of interest" description="Disordered" evidence="2">
    <location>
        <begin position="52"/>
        <end position="142"/>
    </location>
</feature>
<reference evidence="4" key="2">
    <citation type="submission" date="2025-08" db="UniProtKB">
        <authorList>
            <consortium name="Ensembl"/>
        </authorList>
    </citation>
    <scope>IDENTIFICATION</scope>
</reference>
<dbReference type="InterPro" id="IPR000242">
    <property type="entry name" value="PTP_cat"/>
</dbReference>
<protein>
    <recommendedName>
        <fullName evidence="3">Tyrosine-protein phosphatase domain-containing protein</fullName>
    </recommendedName>
</protein>
<sequence length="142" mass="15773">MIDVFQTARHLREQRPHIIQNQEQLYFCYLSVLQYLEANQISECGTMVSNLASLGNTDASNGPQLLPPPSNHPTASLNNHVDFSSNDQSSSSLLPEDSKDPPPQDIPDPPEDLPHPSSDDEEQESQNSSAVDEQEFDDVKLT</sequence>
<comment type="similarity">
    <text evidence="1">Belongs to the protein-tyrosine phosphatase family.</text>
</comment>
<evidence type="ECO:0000313" key="5">
    <source>
        <dbReference type="Proteomes" id="UP000007875"/>
    </source>
</evidence>
<feature type="compositionally biased region" description="Polar residues" evidence="2">
    <location>
        <begin position="72"/>
        <end position="83"/>
    </location>
</feature>
<evidence type="ECO:0000256" key="2">
    <source>
        <dbReference type="SAM" id="MobiDB-lite"/>
    </source>
</evidence>
<accession>H2YA47</accession>
<dbReference type="HOGENOM" id="CLU_1815146_0_0_1"/>
<reference evidence="4" key="3">
    <citation type="submission" date="2025-09" db="UniProtKB">
        <authorList>
            <consortium name="Ensembl"/>
        </authorList>
    </citation>
    <scope>IDENTIFICATION</scope>
</reference>
<feature type="compositionally biased region" description="Polar residues" evidence="2">
    <location>
        <begin position="52"/>
        <end position="63"/>
    </location>
</feature>
<dbReference type="Ensembl" id="ENSCSAVT00000002233.1">
    <property type="protein sequence ID" value="ENSCSAVP00000002195.1"/>
    <property type="gene ID" value="ENSCSAVG00000001288.1"/>
</dbReference>
<proteinExistence type="inferred from homology"/>
<organism evidence="4 5">
    <name type="scientific">Ciona savignyi</name>
    <name type="common">Pacific transparent sea squirt</name>
    <dbReference type="NCBI Taxonomy" id="51511"/>
    <lineage>
        <taxon>Eukaryota</taxon>
        <taxon>Metazoa</taxon>
        <taxon>Chordata</taxon>
        <taxon>Tunicata</taxon>
        <taxon>Ascidiacea</taxon>
        <taxon>Phlebobranchia</taxon>
        <taxon>Cionidae</taxon>
        <taxon>Ciona</taxon>
    </lineage>
</organism>
<dbReference type="Proteomes" id="UP000007875">
    <property type="component" value="Unassembled WGS sequence"/>
</dbReference>
<feature type="domain" description="Tyrosine-protein phosphatase" evidence="3">
    <location>
        <begin position="2"/>
        <end position="33"/>
    </location>
</feature>
<dbReference type="InParanoid" id="H2YA47"/>
<dbReference type="Pfam" id="PF00102">
    <property type="entry name" value="Y_phosphatase"/>
    <property type="match status" value="1"/>
</dbReference>
<dbReference type="Gene3D" id="3.90.190.10">
    <property type="entry name" value="Protein tyrosine phosphatase superfamily"/>
    <property type="match status" value="1"/>
</dbReference>
<keyword evidence="5" id="KW-1185">Reference proteome</keyword>
<dbReference type="AlphaFoldDB" id="H2YA47"/>
<name>H2YA47_CIOSA</name>
<dbReference type="SUPFAM" id="SSF52799">
    <property type="entry name" value="(Phosphotyrosine protein) phosphatases II"/>
    <property type="match status" value="1"/>
</dbReference>
<dbReference type="GO" id="GO:0004725">
    <property type="term" value="F:protein tyrosine phosphatase activity"/>
    <property type="evidence" value="ECO:0007669"/>
    <property type="project" value="InterPro"/>
</dbReference>